<dbReference type="GO" id="GO:0098703">
    <property type="term" value="P:calcium ion import across plasma membrane"/>
    <property type="evidence" value="ECO:0007669"/>
    <property type="project" value="TreeGrafter"/>
</dbReference>
<evidence type="ECO:0000256" key="4">
    <source>
        <dbReference type="ARBA" id="ARBA00022989"/>
    </source>
</evidence>
<dbReference type="PANTHER" id="PTHR10582">
    <property type="entry name" value="TRANSIENT RECEPTOR POTENTIAL ION CHANNEL PROTEIN"/>
    <property type="match status" value="1"/>
</dbReference>
<dbReference type="Pfam" id="PF00520">
    <property type="entry name" value="Ion_trans"/>
    <property type="match status" value="1"/>
</dbReference>
<feature type="transmembrane region" description="Helical" evidence="6">
    <location>
        <begin position="224"/>
        <end position="242"/>
    </location>
</feature>
<evidence type="ECO:0000256" key="5">
    <source>
        <dbReference type="ARBA" id="ARBA00023136"/>
    </source>
</evidence>
<proteinExistence type="predicted"/>
<organism evidence="9">
    <name type="scientific">Chlorella variabilis</name>
    <name type="common">Green alga</name>
    <dbReference type="NCBI Taxonomy" id="554065"/>
    <lineage>
        <taxon>Eukaryota</taxon>
        <taxon>Viridiplantae</taxon>
        <taxon>Chlorophyta</taxon>
        <taxon>core chlorophytes</taxon>
        <taxon>Trebouxiophyceae</taxon>
        <taxon>Chlorellales</taxon>
        <taxon>Chlorellaceae</taxon>
        <taxon>Chlorella clade</taxon>
        <taxon>Chlorella</taxon>
    </lineage>
</organism>
<dbReference type="STRING" id="554065.E1ZN19"/>
<keyword evidence="4 6" id="KW-1133">Transmembrane helix</keyword>
<dbReference type="InterPro" id="IPR005821">
    <property type="entry name" value="Ion_trans_dom"/>
</dbReference>
<dbReference type="Proteomes" id="UP000008141">
    <property type="component" value="Unassembled WGS sequence"/>
</dbReference>
<feature type="transmembrane region" description="Helical" evidence="6">
    <location>
        <begin position="182"/>
        <end position="204"/>
    </location>
</feature>
<dbReference type="Gene3D" id="1.10.287.70">
    <property type="match status" value="1"/>
</dbReference>
<keyword evidence="3" id="KW-0677">Repeat</keyword>
<dbReference type="KEGG" id="cvr:CHLNCDRAFT_138436"/>
<name>E1ZN19_CHLVA</name>
<reference evidence="8 9" key="1">
    <citation type="journal article" date="2010" name="Plant Cell">
        <title>The Chlorella variabilis NC64A genome reveals adaptation to photosymbiosis, coevolution with viruses, and cryptic sex.</title>
        <authorList>
            <person name="Blanc G."/>
            <person name="Duncan G."/>
            <person name="Agarkova I."/>
            <person name="Borodovsky M."/>
            <person name="Gurnon J."/>
            <person name="Kuo A."/>
            <person name="Lindquist E."/>
            <person name="Lucas S."/>
            <person name="Pangilinan J."/>
            <person name="Polle J."/>
            <person name="Salamov A."/>
            <person name="Terry A."/>
            <person name="Yamada T."/>
            <person name="Dunigan D.D."/>
            <person name="Grigoriev I.V."/>
            <person name="Claverie J.M."/>
            <person name="Van Etten J.L."/>
        </authorList>
    </citation>
    <scope>NUCLEOTIDE SEQUENCE [LARGE SCALE GENOMIC DNA]</scope>
    <source>
        <strain evidence="8 9">NC64A</strain>
    </source>
</reference>
<keyword evidence="9" id="KW-1185">Reference proteome</keyword>
<evidence type="ECO:0000256" key="3">
    <source>
        <dbReference type="ARBA" id="ARBA00022737"/>
    </source>
</evidence>
<keyword evidence="5 6" id="KW-0472">Membrane</keyword>
<feature type="transmembrane region" description="Helical" evidence="6">
    <location>
        <begin position="254"/>
        <end position="277"/>
    </location>
</feature>
<evidence type="ECO:0000313" key="8">
    <source>
        <dbReference type="EMBL" id="EFN52792.1"/>
    </source>
</evidence>
<feature type="transmembrane region" description="Helical" evidence="6">
    <location>
        <begin position="322"/>
        <end position="348"/>
    </location>
</feature>
<evidence type="ECO:0000256" key="1">
    <source>
        <dbReference type="ARBA" id="ARBA00004141"/>
    </source>
</evidence>
<dbReference type="GeneID" id="17352212"/>
<keyword evidence="2 6" id="KW-0812">Transmembrane</keyword>
<dbReference type="InParanoid" id="E1ZN19"/>
<feature type="domain" description="Ion transport" evidence="7">
    <location>
        <begin position="184"/>
        <end position="422"/>
    </location>
</feature>
<evidence type="ECO:0000259" key="7">
    <source>
        <dbReference type="Pfam" id="PF00520"/>
    </source>
</evidence>
<evidence type="ECO:0000256" key="2">
    <source>
        <dbReference type="ARBA" id="ARBA00022692"/>
    </source>
</evidence>
<dbReference type="eggNOG" id="ENOG502SF92">
    <property type="taxonomic scope" value="Eukaryota"/>
</dbReference>
<feature type="transmembrane region" description="Helical" evidence="6">
    <location>
        <begin position="283"/>
        <end position="301"/>
    </location>
</feature>
<dbReference type="PANTHER" id="PTHR10582:SF2">
    <property type="entry name" value="INACTIVE"/>
    <property type="match status" value="1"/>
</dbReference>
<dbReference type="RefSeq" id="XP_005844894.1">
    <property type="nucleotide sequence ID" value="XM_005844832.1"/>
</dbReference>
<sequence>MGDDATEALLQEVHAPWEFASHLETGGPDPRTTVRELLAGQGNSVVTTLQQRGVTKLGEFLVESDLVYPAFDGEPILTLGSKERDVDFEALWTRHLQDSLPKRERPTGWSSKVVVEAFVVNVKGAANPDKDGLIQARHCGRQWCRAPLLKRWQVGALETTAFGLPAVQAVIEFKWRVFAKRLLLWQLAVFLCWLASFFTFAILFQDEDPDASLAQVLETGRGRATVAAELVALLSMVPFMMLEVGTISAYKLGWLNIWNGLDVCTYLLQITIAILHFSRNVASGYLSIVCALQCILLLFRLQYFSRVFTATRFAFLEAVKEAISSISAYLAFMLLIMFGFAVAFHVLFRADQEHEEFRTITNSFLLMYANQGELLDLDIMRSSHNPVAATLLSVGYAFVMGMVIVNMLIGVMSNALEKTGEHSGLKMALHKANIIDEMEATMPR</sequence>
<comment type="subcellular location">
    <subcellularLocation>
        <location evidence="1">Membrane</location>
        <topology evidence="1">Multi-pass membrane protein</topology>
    </subcellularLocation>
</comment>
<dbReference type="GO" id="GO:0005886">
    <property type="term" value="C:plasma membrane"/>
    <property type="evidence" value="ECO:0007669"/>
    <property type="project" value="TreeGrafter"/>
</dbReference>
<accession>E1ZN19</accession>
<evidence type="ECO:0000313" key="9">
    <source>
        <dbReference type="Proteomes" id="UP000008141"/>
    </source>
</evidence>
<gene>
    <name evidence="8" type="ORF">CHLNCDRAFT_138436</name>
</gene>
<evidence type="ECO:0000256" key="6">
    <source>
        <dbReference type="SAM" id="Phobius"/>
    </source>
</evidence>
<protein>
    <submittedName>
        <fullName evidence="8">Expressed protein</fullName>
    </submittedName>
</protein>
<dbReference type="EMBL" id="GL433854">
    <property type="protein sequence ID" value="EFN52792.1"/>
    <property type="molecule type" value="Genomic_DNA"/>
</dbReference>
<dbReference type="GO" id="GO:0005216">
    <property type="term" value="F:monoatomic ion channel activity"/>
    <property type="evidence" value="ECO:0007669"/>
    <property type="project" value="InterPro"/>
</dbReference>
<dbReference type="OrthoDB" id="547808at2759"/>
<dbReference type="InterPro" id="IPR024862">
    <property type="entry name" value="TRPV"/>
</dbReference>
<dbReference type="AlphaFoldDB" id="E1ZN19"/>
<feature type="transmembrane region" description="Helical" evidence="6">
    <location>
        <begin position="387"/>
        <end position="409"/>
    </location>
</feature>